<gene>
    <name evidence="1" type="ORF">C7445_1311</name>
</gene>
<dbReference type="AlphaFoldDB" id="A0A4R8LA74"/>
<sequence>MSVSSVVDSNSWNPGFFNQGIPSCGEVAMVQWCSLVCTADQVQIRAVIITEECLFLFLIPLHLFQYID</sequence>
<name>A0A4R8LA74_9BACL</name>
<keyword evidence="2" id="KW-1185">Reference proteome</keyword>
<evidence type="ECO:0000313" key="1">
    <source>
        <dbReference type="EMBL" id="TDY38860.1"/>
    </source>
</evidence>
<reference evidence="1 2" key="1">
    <citation type="submission" date="2019-03" db="EMBL/GenBank/DDBJ databases">
        <title>Genomic Encyclopedia of Type Strains, Phase IV (KMG-IV): sequencing the most valuable type-strain genomes for metagenomic binning, comparative biology and taxonomic classification.</title>
        <authorList>
            <person name="Goeker M."/>
        </authorList>
    </citation>
    <scope>NUCLEOTIDE SEQUENCE [LARGE SCALE GENOMIC DNA]</scope>
    <source>
        <strain evidence="1 2">DSM 17974</strain>
    </source>
</reference>
<protein>
    <submittedName>
        <fullName evidence="1">Uncharacterized protein</fullName>
    </submittedName>
</protein>
<organism evidence="1 2">
    <name type="scientific">Alicyclobacillus sacchari</name>
    <dbReference type="NCBI Taxonomy" id="392010"/>
    <lineage>
        <taxon>Bacteria</taxon>
        <taxon>Bacillati</taxon>
        <taxon>Bacillota</taxon>
        <taxon>Bacilli</taxon>
        <taxon>Bacillales</taxon>
        <taxon>Alicyclobacillaceae</taxon>
        <taxon>Alicyclobacillus</taxon>
    </lineage>
</organism>
<accession>A0A4R8LA74</accession>
<proteinExistence type="predicted"/>
<evidence type="ECO:0000313" key="2">
    <source>
        <dbReference type="Proteomes" id="UP000294581"/>
    </source>
</evidence>
<dbReference type="EMBL" id="SORF01000031">
    <property type="protein sequence ID" value="TDY38860.1"/>
    <property type="molecule type" value="Genomic_DNA"/>
</dbReference>
<comment type="caution">
    <text evidence="1">The sequence shown here is derived from an EMBL/GenBank/DDBJ whole genome shotgun (WGS) entry which is preliminary data.</text>
</comment>
<dbReference type="Proteomes" id="UP000294581">
    <property type="component" value="Unassembled WGS sequence"/>
</dbReference>